<dbReference type="GO" id="GO:0006355">
    <property type="term" value="P:regulation of DNA-templated transcription"/>
    <property type="evidence" value="ECO:0007669"/>
    <property type="project" value="UniProtKB-UniRule"/>
</dbReference>
<dbReference type="EMBL" id="VOSK01000001">
    <property type="protein sequence ID" value="MPR23793.1"/>
    <property type="molecule type" value="Genomic_DNA"/>
</dbReference>
<comment type="function">
    <text evidence="8">This protein is one of the two subunits of integration host factor, a specific DNA-binding protein that functions in genetic recombination as well as in transcriptional and translational control.</text>
</comment>
<dbReference type="SUPFAM" id="SSF47729">
    <property type="entry name" value="IHF-like DNA-binding proteins"/>
    <property type="match status" value="1"/>
</dbReference>
<dbReference type="InterPro" id="IPR000119">
    <property type="entry name" value="Hist_DNA-bd"/>
</dbReference>
<evidence type="ECO:0000256" key="9">
    <source>
        <dbReference type="RuleBase" id="RU003939"/>
    </source>
</evidence>
<dbReference type="GO" id="GO:0009893">
    <property type="term" value="P:positive regulation of metabolic process"/>
    <property type="evidence" value="ECO:0007669"/>
    <property type="project" value="UniProtKB-ARBA"/>
</dbReference>
<keyword evidence="5 8" id="KW-0238">DNA-binding</keyword>
<evidence type="ECO:0000313" key="11">
    <source>
        <dbReference type="Proteomes" id="UP000403266"/>
    </source>
</evidence>
<dbReference type="Proteomes" id="UP000403266">
    <property type="component" value="Unassembled WGS sequence"/>
</dbReference>
<dbReference type="PROSITE" id="PS00045">
    <property type="entry name" value="HISTONE_LIKE"/>
    <property type="match status" value="1"/>
</dbReference>
<gene>
    <name evidence="8" type="primary">ihfA</name>
    <name evidence="8" type="synonym">himA</name>
    <name evidence="10" type="ORF">FS320_00805</name>
</gene>
<sequence>MTSKNVTRADLAQAVAYAVGLPKHEAIALAEQVLTEICDTLERGENVKLSGFGNFVVREKGERTGRNPKTGEEVPIEPRRVVTFTPSPNLKDHVNGQPAGT</sequence>
<dbReference type="Pfam" id="PF00216">
    <property type="entry name" value="Bac_DNA_binding"/>
    <property type="match status" value="1"/>
</dbReference>
<dbReference type="PANTHER" id="PTHR33175:SF2">
    <property type="entry name" value="INTEGRATION HOST FACTOR SUBUNIT ALPHA"/>
    <property type="match status" value="1"/>
</dbReference>
<evidence type="ECO:0000256" key="1">
    <source>
        <dbReference type="ARBA" id="ARBA00010529"/>
    </source>
</evidence>
<evidence type="ECO:0000256" key="6">
    <source>
        <dbReference type="ARBA" id="ARBA00023163"/>
    </source>
</evidence>
<dbReference type="NCBIfam" id="NF001401">
    <property type="entry name" value="PRK00285.1"/>
    <property type="match status" value="1"/>
</dbReference>
<protein>
    <recommendedName>
        <fullName evidence="2 8">Integration host factor subunit alpha</fullName>
        <shortName evidence="8">IHF-alpha</shortName>
    </recommendedName>
</protein>
<dbReference type="GO" id="GO:0030527">
    <property type="term" value="F:structural constituent of chromatin"/>
    <property type="evidence" value="ECO:0007669"/>
    <property type="project" value="InterPro"/>
</dbReference>
<dbReference type="RefSeq" id="WP_152708691.1">
    <property type="nucleotide sequence ID" value="NZ_VOSJ01000001.1"/>
</dbReference>
<evidence type="ECO:0000256" key="2">
    <source>
        <dbReference type="ARBA" id="ARBA00018329"/>
    </source>
</evidence>
<dbReference type="AlphaFoldDB" id="A0A5N7MA63"/>
<reference evidence="10 11" key="1">
    <citation type="journal article" date="2019" name="Syst. Appl. Microbiol.">
        <title>Microvirga tunisiensis sp. nov., a root nodule symbiotic bacterium isolated from Lupinus micranthus and L. luteus grown in Northern Tunisia.</title>
        <authorList>
            <person name="Msaddak A."/>
            <person name="Rejili M."/>
            <person name="Duran D."/>
            <person name="Mars M."/>
            <person name="Palacios J.M."/>
            <person name="Ruiz-Argueso T."/>
            <person name="Rey L."/>
            <person name="Imperial J."/>
        </authorList>
    </citation>
    <scope>NUCLEOTIDE SEQUENCE [LARGE SCALE GENOMIC DNA]</scope>
    <source>
        <strain evidence="10 11">Lmie10</strain>
    </source>
</reference>
<comment type="caution">
    <text evidence="10">The sequence shown here is derived from an EMBL/GenBank/DDBJ whole genome shotgun (WGS) entry which is preliminary data.</text>
</comment>
<keyword evidence="3 8" id="KW-0810">Translation regulation</keyword>
<name>A0A5N7MA63_9HYPH</name>
<keyword evidence="4 8" id="KW-0805">Transcription regulation</keyword>
<proteinExistence type="inferred from homology"/>
<dbReference type="InterPro" id="IPR010992">
    <property type="entry name" value="IHF-like_DNA-bd_dom_sf"/>
</dbReference>
<evidence type="ECO:0000256" key="8">
    <source>
        <dbReference type="HAMAP-Rule" id="MF_00380"/>
    </source>
</evidence>
<evidence type="ECO:0000313" key="10">
    <source>
        <dbReference type="EMBL" id="MPR23793.1"/>
    </source>
</evidence>
<dbReference type="GO" id="GO:0003677">
    <property type="term" value="F:DNA binding"/>
    <property type="evidence" value="ECO:0007669"/>
    <property type="project" value="UniProtKB-UniRule"/>
</dbReference>
<comment type="subunit">
    <text evidence="8">Heterodimer of an alpha and a beta chain.</text>
</comment>
<dbReference type="OrthoDB" id="9797747at2"/>
<dbReference type="CDD" id="cd13835">
    <property type="entry name" value="IHF_A"/>
    <property type="match status" value="1"/>
</dbReference>
<organism evidence="10 11">
    <name type="scientific">Microvirga tunisiensis</name>
    <dbReference type="NCBI Taxonomy" id="2108360"/>
    <lineage>
        <taxon>Bacteria</taxon>
        <taxon>Pseudomonadati</taxon>
        <taxon>Pseudomonadota</taxon>
        <taxon>Alphaproteobacteria</taxon>
        <taxon>Hyphomicrobiales</taxon>
        <taxon>Methylobacteriaceae</taxon>
        <taxon>Microvirga</taxon>
    </lineage>
</organism>
<evidence type="ECO:0000256" key="4">
    <source>
        <dbReference type="ARBA" id="ARBA00023015"/>
    </source>
</evidence>
<evidence type="ECO:0000256" key="5">
    <source>
        <dbReference type="ARBA" id="ARBA00023125"/>
    </source>
</evidence>
<comment type="similarity">
    <text evidence="1 8 9">Belongs to the bacterial histone-like protein family.</text>
</comment>
<dbReference type="InterPro" id="IPR005684">
    <property type="entry name" value="IHF_alpha"/>
</dbReference>
<keyword evidence="7 8" id="KW-0233">DNA recombination</keyword>
<dbReference type="PRINTS" id="PR01727">
    <property type="entry name" value="DNABINDINGHU"/>
</dbReference>
<dbReference type="GO" id="GO:0005829">
    <property type="term" value="C:cytosol"/>
    <property type="evidence" value="ECO:0007669"/>
    <property type="project" value="TreeGrafter"/>
</dbReference>
<evidence type="ECO:0000256" key="7">
    <source>
        <dbReference type="ARBA" id="ARBA00023172"/>
    </source>
</evidence>
<dbReference type="HAMAP" id="MF_00380">
    <property type="entry name" value="IHF_alpha"/>
    <property type="match status" value="1"/>
</dbReference>
<dbReference type="Gene3D" id="4.10.520.10">
    <property type="entry name" value="IHF-like DNA-binding proteins"/>
    <property type="match status" value="1"/>
</dbReference>
<keyword evidence="11" id="KW-1185">Reference proteome</keyword>
<dbReference type="InterPro" id="IPR020816">
    <property type="entry name" value="Histone-like_DNA-bd_CS"/>
</dbReference>
<dbReference type="PANTHER" id="PTHR33175">
    <property type="entry name" value="DNA-BINDING PROTEIN HU"/>
    <property type="match status" value="1"/>
</dbReference>
<keyword evidence="6 8" id="KW-0804">Transcription</keyword>
<dbReference type="GO" id="GO:0006310">
    <property type="term" value="P:DNA recombination"/>
    <property type="evidence" value="ECO:0007669"/>
    <property type="project" value="UniProtKB-UniRule"/>
</dbReference>
<accession>A0A5N7MA63</accession>
<dbReference type="GO" id="GO:0006417">
    <property type="term" value="P:regulation of translation"/>
    <property type="evidence" value="ECO:0007669"/>
    <property type="project" value="UniProtKB-UniRule"/>
</dbReference>
<evidence type="ECO:0000256" key="3">
    <source>
        <dbReference type="ARBA" id="ARBA00022845"/>
    </source>
</evidence>
<dbReference type="SMART" id="SM00411">
    <property type="entry name" value="BHL"/>
    <property type="match status" value="1"/>
</dbReference>